<evidence type="ECO:0000256" key="6">
    <source>
        <dbReference type="SAM" id="MobiDB-lite"/>
    </source>
</evidence>
<accession>A0A4T0FK74</accession>
<dbReference type="GO" id="GO:0003723">
    <property type="term" value="F:RNA binding"/>
    <property type="evidence" value="ECO:0007669"/>
    <property type="project" value="InterPro"/>
</dbReference>
<dbReference type="HAMAP" id="MF_01315">
    <property type="entry name" value="Ribosomal_uS13"/>
    <property type="match status" value="1"/>
</dbReference>
<dbReference type="FunFam" id="1.10.8.50:FF:000001">
    <property type="entry name" value="30S ribosomal protein S13"/>
    <property type="match status" value="1"/>
</dbReference>
<dbReference type="Gene3D" id="1.10.8.50">
    <property type="match status" value="1"/>
</dbReference>
<dbReference type="OrthoDB" id="525520at2759"/>
<evidence type="ECO:0000313" key="7">
    <source>
        <dbReference type="EMBL" id="TIA88937.1"/>
    </source>
</evidence>
<evidence type="ECO:0000256" key="5">
    <source>
        <dbReference type="RuleBase" id="RU003830"/>
    </source>
</evidence>
<dbReference type="GO" id="GO:0005739">
    <property type="term" value="C:mitochondrion"/>
    <property type="evidence" value="ECO:0007669"/>
    <property type="project" value="TreeGrafter"/>
</dbReference>
<keyword evidence="8" id="KW-1185">Reference proteome</keyword>
<evidence type="ECO:0000256" key="4">
    <source>
        <dbReference type="ARBA" id="ARBA00040757"/>
    </source>
</evidence>
<gene>
    <name evidence="7" type="ORF">E3P99_02316</name>
</gene>
<name>A0A4T0FK74_9BASI</name>
<protein>
    <recommendedName>
        <fullName evidence="4">Small ribosomal subunit protein uS13m</fullName>
    </recommendedName>
</protein>
<dbReference type="PANTHER" id="PTHR10871">
    <property type="entry name" value="30S RIBOSOMAL PROTEIN S13/40S RIBOSOMAL PROTEIN S18"/>
    <property type="match status" value="1"/>
</dbReference>
<reference evidence="7 8" key="1">
    <citation type="submission" date="2019-03" db="EMBL/GenBank/DDBJ databases">
        <title>Sequencing 23 genomes of Wallemia ichthyophaga.</title>
        <authorList>
            <person name="Gostincar C."/>
        </authorList>
    </citation>
    <scope>NUCLEOTIDE SEQUENCE [LARGE SCALE GENOMIC DNA]</scope>
    <source>
        <strain evidence="7 8">EXF-5753</strain>
    </source>
</reference>
<keyword evidence="3 5" id="KW-0687">Ribonucleoprotein</keyword>
<dbReference type="PANTHER" id="PTHR10871:SF1">
    <property type="entry name" value="SMALL RIBOSOMAL SUBUNIT PROTEIN US13M"/>
    <property type="match status" value="1"/>
</dbReference>
<dbReference type="InterPro" id="IPR010979">
    <property type="entry name" value="Ribosomal_uS13-like_H2TH"/>
</dbReference>
<organism evidence="7 8">
    <name type="scientific">Wallemia hederae</name>
    <dbReference type="NCBI Taxonomy" id="1540922"/>
    <lineage>
        <taxon>Eukaryota</taxon>
        <taxon>Fungi</taxon>
        <taxon>Dikarya</taxon>
        <taxon>Basidiomycota</taxon>
        <taxon>Wallemiomycotina</taxon>
        <taxon>Wallemiomycetes</taxon>
        <taxon>Wallemiales</taxon>
        <taxon>Wallemiaceae</taxon>
        <taxon>Wallemia</taxon>
    </lineage>
</organism>
<dbReference type="InterPro" id="IPR018269">
    <property type="entry name" value="Ribosomal_uS13_CS"/>
</dbReference>
<dbReference type="SUPFAM" id="SSF46946">
    <property type="entry name" value="S13-like H2TH domain"/>
    <property type="match status" value="1"/>
</dbReference>
<keyword evidence="2 5" id="KW-0689">Ribosomal protein</keyword>
<dbReference type="Gene3D" id="4.10.910.10">
    <property type="entry name" value="30s ribosomal protein s13, domain 2"/>
    <property type="match status" value="1"/>
</dbReference>
<evidence type="ECO:0000313" key="8">
    <source>
        <dbReference type="Proteomes" id="UP000310189"/>
    </source>
</evidence>
<dbReference type="PIRSF" id="PIRSF002134">
    <property type="entry name" value="Ribosomal_S13"/>
    <property type="match status" value="1"/>
</dbReference>
<evidence type="ECO:0000256" key="3">
    <source>
        <dbReference type="ARBA" id="ARBA00023274"/>
    </source>
</evidence>
<dbReference type="PROSITE" id="PS00646">
    <property type="entry name" value="RIBOSOMAL_S13_1"/>
    <property type="match status" value="1"/>
</dbReference>
<sequence>MVYLLGVNLPDQKLVKIALTRFYGIGLSTSERICAYLSIHDKARIGQLPEHQMTSLSSFLSAPPTLPATHALSDFKIEADLRRQVRSNIEHHRQIGSYKGRRHGQGLPVRGQNTHSNARTARRVNRLSSRGFMTSARQSQALPASFTSSLHRLVSRFVK</sequence>
<evidence type="ECO:0000256" key="1">
    <source>
        <dbReference type="ARBA" id="ARBA00008080"/>
    </source>
</evidence>
<dbReference type="GO" id="GO:0006412">
    <property type="term" value="P:translation"/>
    <property type="evidence" value="ECO:0007669"/>
    <property type="project" value="InterPro"/>
</dbReference>
<dbReference type="Pfam" id="PF00416">
    <property type="entry name" value="Ribosomal_S13"/>
    <property type="match status" value="1"/>
</dbReference>
<dbReference type="GO" id="GO:0003735">
    <property type="term" value="F:structural constituent of ribosome"/>
    <property type="evidence" value="ECO:0007669"/>
    <property type="project" value="InterPro"/>
</dbReference>
<feature type="region of interest" description="Disordered" evidence="6">
    <location>
        <begin position="99"/>
        <end position="118"/>
    </location>
</feature>
<dbReference type="GO" id="GO:0015935">
    <property type="term" value="C:small ribosomal subunit"/>
    <property type="evidence" value="ECO:0007669"/>
    <property type="project" value="TreeGrafter"/>
</dbReference>
<comment type="caution">
    <text evidence="7">The sequence shown here is derived from an EMBL/GenBank/DDBJ whole genome shotgun (WGS) entry which is preliminary data.</text>
</comment>
<dbReference type="Proteomes" id="UP000310189">
    <property type="component" value="Unassembled WGS sequence"/>
</dbReference>
<dbReference type="AlphaFoldDB" id="A0A4T0FK74"/>
<evidence type="ECO:0000256" key="2">
    <source>
        <dbReference type="ARBA" id="ARBA00022980"/>
    </source>
</evidence>
<comment type="similarity">
    <text evidence="1 5">Belongs to the universal ribosomal protein uS13 family.</text>
</comment>
<dbReference type="EMBL" id="SPNW01000032">
    <property type="protein sequence ID" value="TIA88937.1"/>
    <property type="molecule type" value="Genomic_DNA"/>
</dbReference>
<dbReference type="InterPro" id="IPR027437">
    <property type="entry name" value="Rbsml_uS13_C"/>
</dbReference>
<proteinExistence type="inferred from homology"/>
<dbReference type="InterPro" id="IPR001892">
    <property type="entry name" value="Ribosomal_uS13"/>
</dbReference>
<dbReference type="PROSITE" id="PS50159">
    <property type="entry name" value="RIBOSOMAL_S13_2"/>
    <property type="match status" value="1"/>
</dbReference>